<dbReference type="PANTHER" id="PTHR45774:SF3">
    <property type="entry name" value="BTB (POZ) DOMAIN-CONTAINING 2B-RELATED"/>
    <property type="match status" value="1"/>
</dbReference>
<dbReference type="SUPFAM" id="SSF54695">
    <property type="entry name" value="POZ domain"/>
    <property type="match status" value="2"/>
</dbReference>
<gene>
    <name evidence="2" type="ORF">MAR_006221</name>
</gene>
<dbReference type="Proteomes" id="UP001164746">
    <property type="component" value="Chromosome 1"/>
</dbReference>
<evidence type="ECO:0000313" key="2">
    <source>
        <dbReference type="EMBL" id="WAQ93750.1"/>
    </source>
</evidence>
<dbReference type="Pfam" id="PF07707">
    <property type="entry name" value="BACK"/>
    <property type="match status" value="1"/>
</dbReference>
<reference evidence="2" key="1">
    <citation type="submission" date="2022-11" db="EMBL/GenBank/DDBJ databases">
        <title>Centuries of genome instability and evolution in soft-shell clam transmissible cancer (bioRxiv).</title>
        <authorList>
            <person name="Hart S.F.M."/>
            <person name="Yonemitsu M.A."/>
            <person name="Giersch R.M."/>
            <person name="Beal B.F."/>
            <person name="Arriagada G."/>
            <person name="Davis B.W."/>
            <person name="Ostrander E.A."/>
            <person name="Goff S.P."/>
            <person name="Metzger M.J."/>
        </authorList>
    </citation>
    <scope>NUCLEOTIDE SEQUENCE</scope>
    <source>
        <strain evidence="2">MELC-2E11</strain>
        <tissue evidence="2">Siphon/mantle</tissue>
    </source>
</reference>
<dbReference type="SMART" id="SM00875">
    <property type="entry name" value="BACK"/>
    <property type="match status" value="2"/>
</dbReference>
<dbReference type="InterPro" id="IPR038648">
    <property type="entry name" value="PHR_sf"/>
</dbReference>
<accession>A0ABY7DAK8</accession>
<keyword evidence="3" id="KW-1185">Reference proteome</keyword>
<name>A0ABY7DAK8_MYAAR</name>
<dbReference type="Gene3D" id="3.30.710.10">
    <property type="entry name" value="Potassium Channel Kv1.1, Chain A"/>
    <property type="match status" value="2"/>
</dbReference>
<dbReference type="CDD" id="cd18186">
    <property type="entry name" value="BTB_POZ_ZBTB_KLHL-like"/>
    <property type="match status" value="1"/>
</dbReference>
<protein>
    <submittedName>
        <fullName evidence="2">BTBD6-like protein</fullName>
    </submittedName>
</protein>
<sequence length="791" mass="90386">MYDAQVDVEYRHKGIFERAMKDDIEQPWQYSDGFARTNLHLLENQILCDLTFAFGEDKKVRAHKNILASRSPVFYTMLCGCLPQSSEEVDISDVDISIFKEFLRYLYTKSCDVNAESATYLLYLSKKYDVPSLHNMCRVFLKKAVNVENENDLQKECLNFISRKTTKVLKSTSFLSLPPSTVECVLNEDYLNCSELNVYFALKAWAMNACKQRRTGHTNTEIIRDEIGGLLRVIRFPSLRAEDFATHVANDEVLTQEKKLALYQDIILGESMSGFPTKLRLPPNTSSRVEGFKSANDKPWSIRNQTDGISFTVSGPCRLIALILYRLIHEGMVAGQIPVYEGSNLKIDLQQSVNFAAEQITSDVMFTEVQHDPGKTYSIYQTFTGVGTYPGIEPQASHVVNEVEIQFIGLCFGRSPNETSQMMEITMQDNIEDPWQYSDDFAQTNLQLLEKELLCDIAFSFEDGKEVVRAHKKILSSRSPVFCTMVCGSLQESAAVIEIPDVDASIFKQFLSICRIFLKKAINVENVCTILGQSLHFQEDDLQKECLNFISKKTTEVFKSASFLSLQTSTVKLIARNDILNCNELDVYFALKAWAISACKQKGFDHTSTELIRAEMGGLLRLIRFPNLCVEDFSKHVAKDVVLTQEEKLAIYQDIVLSESVSGYPSKLRRRTPFVSMRIERFNSAKAQPWMHRNLADSICFTVSNPCRLLGALLYRPIHEGEVMGQLSVYEENDLKNDKQESIYFAEEKITSDVLYSVFYFSREKHTPFAKPLLEWEHTVDRMHKNRTWCM</sequence>
<dbReference type="SMART" id="SM00225">
    <property type="entry name" value="BTB"/>
    <property type="match status" value="2"/>
</dbReference>
<organism evidence="2 3">
    <name type="scientific">Mya arenaria</name>
    <name type="common">Soft-shell clam</name>
    <dbReference type="NCBI Taxonomy" id="6604"/>
    <lineage>
        <taxon>Eukaryota</taxon>
        <taxon>Metazoa</taxon>
        <taxon>Spiralia</taxon>
        <taxon>Lophotrochozoa</taxon>
        <taxon>Mollusca</taxon>
        <taxon>Bivalvia</taxon>
        <taxon>Autobranchia</taxon>
        <taxon>Heteroconchia</taxon>
        <taxon>Euheterodonta</taxon>
        <taxon>Imparidentia</taxon>
        <taxon>Neoheterodontei</taxon>
        <taxon>Myida</taxon>
        <taxon>Myoidea</taxon>
        <taxon>Myidae</taxon>
        <taxon>Mya</taxon>
    </lineage>
</organism>
<dbReference type="InterPro" id="IPR011705">
    <property type="entry name" value="BACK"/>
</dbReference>
<proteinExistence type="predicted"/>
<dbReference type="InterPro" id="IPR011333">
    <property type="entry name" value="SKP1/BTB/POZ_sf"/>
</dbReference>
<feature type="domain" description="BTB" evidence="1">
    <location>
        <begin position="455"/>
        <end position="513"/>
    </location>
</feature>
<dbReference type="Gene3D" id="1.25.40.420">
    <property type="match status" value="2"/>
</dbReference>
<feature type="non-terminal residue" evidence="2">
    <location>
        <position position="791"/>
    </location>
</feature>
<dbReference type="Gene3D" id="2.60.120.820">
    <property type="entry name" value="PHR domain"/>
    <property type="match status" value="1"/>
</dbReference>
<dbReference type="PROSITE" id="PS50097">
    <property type="entry name" value="BTB"/>
    <property type="match status" value="2"/>
</dbReference>
<dbReference type="EMBL" id="CP111012">
    <property type="protein sequence ID" value="WAQ93750.1"/>
    <property type="molecule type" value="Genomic_DNA"/>
</dbReference>
<dbReference type="PANTHER" id="PTHR45774">
    <property type="entry name" value="BTB/POZ DOMAIN-CONTAINING"/>
    <property type="match status" value="1"/>
</dbReference>
<evidence type="ECO:0000259" key="1">
    <source>
        <dbReference type="PROSITE" id="PS50097"/>
    </source>
</evidence>
<feature type="domain" description="BTB" evidence="1">
    <location>
        <begin position="48"/>
        <end position="115"/>
    </location>
</feature>
<evidence type="ECO:0000313" key="3">
    <source>
        <dbReference type="Proteomes" id="UP001164746"/>
    </source>
</evidence>
<dbReference type="InterPro" id="IPR000210">
    <property type="entry name" value="BTB/POZ_dom"/>
</dbReference>
<dbReference type="Pfam" id="PF00651">
    <property type="entry name" value="BTB"/>
    <property type="match status" value="2"/>
</dbReference>